<name>X1U9S9_9ZZZZ</name>
<dbReference type="AlphaFoldDB" id="X1U9S9"/>
<sequence length="178" mass="20586">YQQFPQCIGGFNRRQRAYNWERHSSDVSILPDNAIPIEFSKEYVRVAFQTHFFSEISDVDGIFWGRERTYPIEIKEKTRAADNSIGSYFGIDIGPFVKLAFYAAKRGNLHSIFVVREIDNEEDRNLVAWRYITFDELAQYASWVFRGGGRSMTGGISATVRIPAEQFEILNAEALRRL</sequence>
<accession>X1U9S9</accession>
<feature type="non-terminal residue" evidence="1">
    <location>
        <position position="1"/>
    </location>
</feature>
<organism evidence="1">
    <name type="scientific">marine sediment metagenome</name>
    <dbReference type="NCBI Taxonomy" id="412755"/>
    <lineage>
        <taxon>unclassified sequences</taxon>
        <taxon>metagenomes</taxon>
        <taxon>ecological metagenomes</taxon>
    </lineage>
</organism>
<reference evidence="1" key="1">
    <citation type="journal article" date="2014" name="Front. Microbiol.">
        <title>High frequency of phylogenetically diverse reductive dehalogenase-homologous genes in deep subseafloor sedimentary metagenomes.</title>
        <authorList>
            <person name="Kawai M."/>
            <person name="Futagami T."/>
            <person name="Toyoda A."/>
            <person name="Takaki Y."/>
            <person name="Nishi S."/>
            <person name="Hori S."/>
            <person name="Arai W."/>
            <person name="Tsubouchi T."/>
            <person name="Morono Y."/>
            <person name="Uchiyama I."/>
            <person name="Ito T."/>
            <person name="Fujiyama A."/>
            <person name="Inagaki F."/>
            <person name="Takami H."/>
        </authorList>
    </citation>
    <scope>NUCLEOTIDE SEQUENCE</scope>
    <source>
        <strain evidence="1">Expedition CK06-06</strain>
    </source>
</reference>
<proteinExistence type="predicted"/>
<evidence type="ECO:0000313" key="1">
    <source>
        <dbReference type="EMBL" id="GAI89074.1"/>
    </source>
</evidence>
<evidence type="ECO:0008006" key="2">
    <source>
        <dbReference type="Google" id="ProtNLM"/>
    </source>
</evidence>
<gene>
    <name evidence="1" type="ORF">S12H4_39875</name>
</gene>
<comment type="caution">
    <text evidence="1">The sequence shown here is derived from an EMBL/GenBank/DDBJ whole genome shotgun (WGS) entry which is preliminary data.</text>
</comment>
<dbReference type="EMBL" id="BARW01024148">
    <property type="protein sequence ID" value="GAI89074.1"/>
    <property type="molecule type" value="Genomic_DNA"/>
</dbReference>
<protein>
    <recommendedName>
        <fullName evidence="2">Restriction endonuclease</fullName>
    </recommendedName>
</protein>